<proteinExistence type="predicted"/>
<feature type="domain" description="TRASH" evidence="6">
    <location>
        <begin position="89"/>
        <end position="125"/>
    </location>
</feature>
<feature type="region of interest" description="Disordered" evidence="5">
    <location>
        <begin position="378"/>
        <end position="402"/>
    </location>
</feature>
<evidence type="ECO:0000259" key="6">
    <source>
        <dbReference type="SMART" id="SM00746"/>
    </source>
</evidence>
<dbReference type="CTD" id="79830"/>
<dbReference type="InterPro" id="IPR011017">
    <property type="entry name" value="TRASH_dom"/>
</dbReference>
<keyword evidence="4" id="KW-0862">Zinc</keyword>
<dbReference type="InterPro" id="IPR010507">
    <property type="entry name" value="Znf_MYM"/>
</dbReference>
<accession>A0A7E6DRU7</accession>
<feature type="compositionally biased region" description="Low complexity" evidence="5">
    <location>
        <begin position="51"/>
        <end position="67"/>
    </location>
</feature>
<evidence type="ECO:0000313" key="8">
    <source>
        <dbReference type="RefSeq" id="XP_035881652.1"/>
    </source>
</evidence>
<dbReference type="SMART" id="SM00746">
    <property type="entry name" value="TRASH"/>
    <property type="match status" value="5"/>
</dbReference>
<dbReference type="Pfam" id="PF06467">
    <property type="entry name" value="zf-FCS"/>
    <property type="match status" value="2"/>
</dbReference>
<keyword evidence="2" id="KW-0677">Repeat</keyword>
<evidence type="ECO:0000256" key="5">
    <source>
        <dbReference type="SAM" id="MobiDB-lite"/>
    </source>
</evidence>
<dbReference type="Pfam" id="PF05699">
    <property type="entry name" value="Dimer_Tnp_hAT"/>
    <property type="match status" value="1"/>
</dbReference>
<organism evidence="7 8">
    <name type="scientific">Phyllostomus discolor</name>
    <name type="common">pale spear-nosed bat</name>
    <dbReference type="NCBI Taxonomy" id="89673"/>
    <lineage>
        <taxon>Eukaryota</taxon>
        <taxon>Metazoa</taxon>
        <taxon>Chordata</taxon>
        <taxon>Craniata</taxon>
        <taxon>Vertebrata</taxon>
        <taxon>Euteleostomi</taxon>
        <taxon>Mammalia</taxon>
        <taxon>Eutheria</taxon>
        <taxon>Laurasiatheria</taxon>
        <taxon>Chiroptera</taxon>
        <taxon>Yangochiroptera</taxon>
        <taxon>Phyllostomidae</taxon>
        <taxon>Phyllostominae</taxon>
        <taxon>Phyllostomus</taxon>
    </lineage>
</organism>
<evidence type="ECO:0000256" key="1">
    <source>
        <dbReference type="ARBA" id="ARBA00022723"/>
    </source>
</evidence>
<keyword evidence="7" id="KW-1185">Reference proteome</keyword>
<keyword evidence="1" id="KW-0479">Metal-binding</keyword>
<evidence type="ECO:0000256" key="2">
    <source>
        <dbReference type="ARBA" id="ARBA00022737"/>
    </source>
</evidence>
<dbReference type="GeneID" id="114496122"/>
<dbReference type="PANTHER" id="PTHR45736:SF4">
    <property type="entry name" value="ZINC FINGER MYM-TYPE PROTEIN 1"/>
    <property type="match status" value="1"/>
</dbReference>
<feature type="compositionally biased region" description="Basic and acidic residues" evidence="5">
    <location>
        <begin position="1"/>
        <end position="12"/>
    </location>
</feature>
<dbReference type="SUPFAM" id="SSF57716">
    <property type="entry name" value="Glucocorticoid receptor-like (DNA-binding domain)"/>
    <property type="match status" value="1"/>
</dbReference>
<dbReference type="GO" id="GO:0046983">
    <property type="term" value="F:protein dimerization activity"/>
    <property type="evidence" value="ECO:0007669"/>
    <property type="project" value="InterPro"/>
</dbReference>
<protein>
    <submittedName>
        <fullName evidence="8">Zinc finger MYM-type protein 1 isoform X7</fullName>
    </submittedName>
</protein>
<dbReference type="GO" id="GO:0008270">
    <property type="term" value="F:zinc ion binding"/>
    <property type="evidence" value="ECO:0007669"/>
    <property type="project" value="UniProtKB-KW"/>
</dbReference>
<evidence type="ECO:0000256" key="4">
    <source>
        <dbReference type="ARBA" id="ARBA00022833"/>
    </source>
</evidence>
<dbReference type="InterPro" id="IPR008906">
    <property type="entry name" value="HATC_C_dom"/>
</dbReference>
<reference evidence="8" key="1">
    <citation type="submission" date="2025-08" db="UniProtKB">
        <authorList>
            <consortium name="RefSeq"/>
        </authorList>
    </citation>
    <scope>IDENTIFICATION</scope>
    <source>
        <tissue evidence="8">Muscle</tissue>
    </source>
</reference>
<feature type="compositionally biased region" description="Polar residues" evidence="5">
    <location>
        <begin position="33"/>
        <end position="42"/>
    </location>
</feature>
<feature type="region of interest" description="Disordered" evidence="5">
    <location>
        <begin position="1"/>
        <end position="75"/>
    </location>
</feature>
<dbReference type="Pfam" id="PF24900">
    <property type="entry name" value="TRASH_ZMYM4"/>
    <property type="match status" value="1"/>
</dbReference>
<dbReference type="Proteomes" id="UP000504628">
    <property type="component" value="Chromosome 5"/>
</dbReference>
<sequence>MKESPTEVECDKAAAPQLLPPDKIKTEPDNVQEYCQAQQSQTKENEQKINTTFSDSASQSTTDTQPSLASSGMNKMLPSVSTTAVQVSCSGCKKVLQKGQTAYQRKGSTQLFCSTLCITEYISSASTPALPKRTCANCSKDILNLKDVISVQLEDTASSKNFCSQSCLRKLSVMLYTDSVSTKCSMCQKTTLIQYEIKYQNVKQTLCSNACFSKFHSVNNLIMNCCENCGTYCYTSSDLFHILQMEGQFHYLNSSKSILACKQQKPARTLTSGLCKSLKPSDEMIEITNDLGKTELFCSVNCFSAYSKAKMESSTVNISMVHDTSMELLSPEKQFSPKKDTTPVISNIVSLADTPADPPIMNSDVLQGTVSSERGNVLSDVSKSLPSESSSGVANSSVEHPSLLPSSSVLSQHTIGSSIEVQKDQLSNQDATRNKKSMKIRDRLYHPKFTSKVQKAKEAILECLSSERNDVCFKTIWDGAEEICQKITCKGFEVERPSFHKRRKIQKTIDLGNSDSVFFPTSTEEQYKINIYYQGLDTILQNLKLCFSEFDYCKVKQISELLLKWNEPLNEATARHVQEFYKFDADIIPELRFYRQYAKLNFVVDNDHISFINLGHLFIQHGLHNNIPCISKLLYIALSWPVTSASVENSYSILPRLKTYLCHTMGQEKLSGLALMAVEQELVNKLLEPERLNGIVEKFVCQIKEI</sequence>
<dbReference type="PANTHER" id="PTHR45736">
    <property type="entry name" value="ZINC FINGER MYM-TYPE PROTEIN"/>
    <property type="match status" value="1"/>
</dbReference>
<feature type="compositionally biased region" description="Low complexity" evidence="5">
    <location>
        <begin position="387"/>
        <end position="402"/>
    </location>
</feature>
<gene>
    <name evidence="8" type="primary">ZMYM1</name>
</gene>
<evidence type="ECO:0000313" key="7">
    <source>
        <dbReference type="Proteomes" id="UP000504628"/>
    </source>
</evidence>
<dbReference type="InterPro" id="IPR051284">
    <property type="entry name" value="ZnF_MYMT-QRICH1"/>
</dbReference>
<dbReference type="RefSeq" id="XP_035881652.1">
    <property type="nucleotide sequence ID" value="XM_036025759.1"/>
</dbReference>
<feature type="domain" description="TRASH" evidence="6">
    <location>
        <begin position="226"/>
        <end position="265"/>
    </location>
</feature>
<feature type="domain" description="TRASH" evidence="6">
    <location>
        <begin position="272"/>
        <end position="310"/>
    </location>
</feature>
<name>A0A7E6DRU7_9CHIR</name>
<dbReference type="AlphaFoldDB" id="A0A7E6DRU7"/>
<evidence type="ECO:0000256" key="3">
    <source>
        <dbReference type="ARBA" id="ARBA00022771"/>
    </source>
</evidence>
<keyword evidence="3" id="KW-0863">Zinc-finger</keyword>
<feature type="domain" description="TRASH" evidence="6">
    <location>
        <begin position="184"/>
        <end position="219"/>
    </location>
</feature>
<feature type="domain" description="TRASH" evidence="6">
    <location>
        <begin position="135"/>
        <end position="175"/>
    </location>
</feature>